<dbReference type="Gene3D" id="3.10.310.10">
    <property type="entry name" value="Diaminopimelate Epimerase, Chain A, domain 1"/>
    <property type="match status" value="2"/>
</dbReference>
<dbReference type="STRING" id="105231.A0A1Y1INM5"/>
<dbReference type="Pfam" id="PF02567">
    <property type="entry name" value="PhzC-PhzF"/>
    <property type="match status" value="1"/>
</dbReference>
<dbReference type="AlphaFoldDB" id="A0A1Y1INM5"/>
<protein>
    <recommendedName>
        <fullName evidence="7">Phenazine biosynthesis PhzC/PhzF family protein</fullName>
    </recommendedName>
</protein>
<evidence type="ECO:0000313" key="5">
    <source>
        <dbReference type="EMBL" id="GAQ92470.1"/>
    </source>
</evidence>
<keyword evidence="6" id="KW-1185">Reference proteome</keyword>
<evidence type="ECO:0000313" key="6">
    <source>
        <dbReference type="Proteomes" id="UP000054558"/>
    </source>
</evidence>
<evidence type="ECO:0008006" key="7">
    <source>
        <dbReference type="Google" id="ProtNLM"/>
    </source>
</evidence>
<dbReference type="EMBL" id="DF237970">
    <property type="protein sequence ID" value="GAQ92470.1"/>
    <property type="molecule type" value="Genomic_DNA"/>
</dbReference>
<feature type="active site" evidence="3">
    <location>
        <position position="71"/>
    </location>
</feature>
<keyword evidence="2" id="KW-0413">Isomerase</keyword>
<dbReference type="OMA" id="DWALRWF"/>
<proteinExistence type="inferred from homology"/>
<dbReference type="PIRSF" id="PIRSF016184">
    <property type="entry name" value="PhzC_PhzF"/>
    <property type="match status" value="1"/>
</dbReference>
<accession>A0A1Y1INM5</accession>
<dbReference type="SUPFAM" id="SSF54506">
    <property type="entry name" value="Diaminopimelate epimerase-like"/>
    <property type="match status" value="1"/>
</dbReference>
<evidence type="ECO:0000256" key="3">
    <source>
        <dbReference type="PIRSR" id="PIRSR016184-1"/>
    </source>
</evidence>
<sequence length="344" mass="36891">MATAQKDANAFDDASHHKSGHDPFGRLEYMVIDAFTDRPFAGNPAAVLQLPCWPEDTAWLQLVANEFNLSETAFLVKRDVKSGGAVAASVSQDSASTPASEKESADFDLRWFTPTVEVDLCGHATLASAHFLWASRTSQASLIRFHTASGVLTARRVNSDSPSPSSSGDLQVGPIELDFPTVAPEPCPDLQDKVADALETSAIIAVMRSRFDVLVELTDVDSVRRITPDFRSLAAVSGRGVIVTAAAGTAPIDGRQVDFVSRFFAPASGIDEDPVTGSAHCTLGPYWAEKMGKVELLAYQASRRGGHLKVIVDSDARRVRLQGTAFVTTSGILRDANLAFQTLK</sequence>
<dbReference type="OrthoDB" id="75169at2759"/>
<gene>
    <name evidence="5" type="ORF">KFL_010210040</name>
</gene>
<organism evidence="5 6">
    <name type="scientific">Klebsormidium nitens</name>
    <name type="common">Green alga</name>
    <name type="synonym">Ulothrix nitens</name>
    <dbReference type="NCBI Taxonomy" id="105231"/>
    <lineage>
        <taxon>Eukaryota</taxon>
        <taxon>Viridiplantae</taxon>
        <taxon>Streptophyta</taxon>
        <taxon>Klebsormidiophyceae</taxon>
        <taxon>Klebsormidiales</taxon>
        <taxon>Klebsormidiaceae</taxon>
        <taxon>Klebsormidium</taxon>
    </lineage>
</organism>
<evidence type="ECO:0000256" key="4">
    <source>
        <dbReference type="SAM" id="MobiDB-lite"/>
    </source>
</evidence>
<dbReference type="PANTHER" id="PTHR13774:SF17">
    <property type="entry name" value="PHENAZINE BIOSYNTHESIS-LIKE DOMAIN-CONTAINING PROTEIN"/>
    <property type="match status" value="1"/>
</dbReference>
<dbReference type="GO" id="GO:0016853">
    <property type="term" value="F:isomerase activity"/>
    <property type="evidence" value="ECO:0000318"/>
    <property type="project" value="GO_Central"/>
</dbReference>
<dbReference type="PANTHER" id="PTHR13774">
    <property type="entry name" value="PHENAZINE BIOSYNTHESIS PROTEIN"/>
    <property type="match status" value="1"/>
</dbReference>
<comment type="similarity">
    <text evidence="1">Belongs to the PhzF family.</text>
</comment>
<dbReference type="InterPro" id="IPR003719">
    <property type="entry name" value="Phenazine_PhzF-like"/>
</dbReference>
<dbReference type="Proteomes" id="UP000054558">
    <property type="component" value="Unassembled WGS sequence"/>
</dbReference>
<feature type="region of interest" description="Disordered" evidence="4">
    <location>
        <begin position="1"/>
        <end position="20"/>
    </location>
</feature>
<dbReference type="GO" id="GO:0005737">
    <property type="term" value="C:cytoplasm"/>
    <property type="evidence" value="ECO:0000318"/>
    <property type="project" value="GO_Central"/>
</dbReference>
<evidence type="ECO:0000256" key="2">
    <source>
        <dbReference type="ARBA" id="ARBA00023235"/>
    </source>
</evidence>
<name>A0A1Y1INM5_KLENI</name>
<reference evidence="5 6" key="1">
    <citation type="journal article" date="2014" name="Nat. Commun.">
        <title>Klebsormidium flaccidum genome reveals primary factors for plant terrestrial adaptation.</title>
        <authorList>
            <person name="Hori K."/>
            <person name="Maruyama F."/>
            <person name="Fujisawa T."/>
            <person name="Togashi T."/>
            <person name="Yamamoto N."/>
            <person name="Seo M."/>
            <person name="Sato S."/>
            <person name="Yamada T."/>
            <person name="Mori H."/>
            <person name="Tajima N."/>
            <person name="Moriyama T."/>
            <person name="Ikeuchi M."/>
            <person name="Watanabe M."/>
            <person name="Wada H."/>
            <person name="Kobayashi K."/>
            <person name="Saito M."/>
            <person name="Masuda T."/>
            <person name="Sasaki-Sekimoto Y."/>
            <person name="Mashiguchi K."/>
            <person name="Awai K."/>
            <person name="Shimojima M."/>
            <person name="Masuda S."/>
            <person name="Iwai M."/>
            <person name="Nobusawa T."/>
            <person name="Narise T."/>
            <person name="Kondo S."/>
            <person name="Saito H."/>
            <person name="Sato R."/>
            <person name="Murakawa M."/>
            <person name="Ihara Y."/>
            <person name="Oshima-Yamada Y."/>
            <person name="Ohtaka K."/>
            <person name="Satoh M."/>
            <person name="Sonobe K."/>
            <person name="Ishii M."/>
            <person name="Ohtani R."/>
            <person name="Kanamori-Sato M."/>
            <person name="Honoki R."/>
            <person name="Miyazaki D."/>
            <person name="Mochizuki H."/>
            <person name="Umetsu J."/>
            <person name="Higashi K."/>
            <person name="Shibata D."/>
            <person name="Kamiya Y."/>
            <person name="Sato N."/>
            <person name="Nakamura Y."/>
            <person name="Tabata S."/>
            <person name="Ida S."/>
            <person name="Kurokawa K."/>
            <person name="Ohta H."/>
        </authorList>
    </citation>
    <scope>NUCLEOTIDE SEQUENCE [LARGE SCALE GENOMIC DNA]</scope>
    <source>
        <strain evidence="5 6">NIES-2285</strain>
    </source>
</reference>
<evidence type="ECO:0000256" key="1">
    <source>
        <dbReference type="ARBA" id="ARBA00008270"/>
    </source>
</evidence>